<evidence type="ECO:0000313" key="2">
    <source>
        <dbReference type="EMBL" id="KAK6988992.1"/>
    </source>
</evidence>
<dbReference type="AlphaFoldDB" id="A0AAV9ZRN8"/>
<organism evidence="2 3">
    <name type="scientific">Favolaschia claudopus</name>
    <dbReference type="NCBI Taxonomy" id="2862362"/>
    <lineage>
        <taxon>Eukaryota</taxon>
        <taxon>Fungi</taxon>
        <taxon>Dikarya</taxon>
        <taxon>Basidiomycota</taxon>
        <taxon>Agaricomycotina</taxon>
        <taxon>Agaricomycetes</taxon>
        <taxon>Agaricomycetidae</taxon>
        <taxon>Agaricales</taxon>
        <taxon>Marasmiineae</taxon>
        <taxon>Mycenaceae</taxon>
        <taxon>Favolaschia</taxon>
    </lineage>
</organism>
<reference evidence="2 3" key="1">
    <citation type="journal article" date="2024" name="J Genomics">
        <title>Draft genome sequencing and assembly of Favolaschia claudopus CIRM-BRFM 2984 isolated from oak limbs.</title>
        <authorList>
            <person name="Navarro D."/>
            <person name="Drula E."/>
            <person name="Chaduli D."/>
            <person name="Cazenave R."/>
            <person name="Ahrendt S."/>
            <person name="Wang J."/>
            <person name="Lipzen A."/>
            <person name="Daum C."/>
            <person name="Barry K."/>
            <person name="Grigoriev I.V."/>
            <person name="Favel A."/>
            <person name="Rosso M.N."/>
            <person name="Martin F."/>
        </authorList>
    </citation>
    <scope>NUCLEOTIDE SEQUENCE [LARGE SCALE GENOMIC DNA]</scope>
    <source>
        <strain evidence="2 3">CIRM-BRFM 2984</strain>
    </source>
</reference>
<dbReference type="Proteomes" id="UP001362999">
    <property type="component" value="Unassembled WGS sequence"/>
</dbReference>
<dbReference type="EMBL" id="JAWWNJ010000118">
    <property type="protein sequence ID" value="KAK6988992.1"/>
    <property type="molecule type" value="Genomic_DNA"/>
</dbReference>
<protein>
    <submittedName>
        <fullName evidence="2">Uncharacterized protein</fullName>
    </submittedName>
</protein>
<comment type="caution">
    <text evidence="2">The sequence shown here is derived from an EMBL/GenBank/DDBJ whole genome shotgun (WGS) entry which is preliminary data.</text>
</comment>
<feature type="signal peptide" evidence="1">
    <location>
        <begin position="1"/>
        <end position="24"/>
    </location>
</feature>
<evidence type="ECO:0000313" key="3">
    <source>
        <dbReference type="Proteomes" id="UP001362999"/>
    </source>
</evidence>
<name>A0AAV9ZRN8_9AGAR</name>
<proteinExistence type="predicted"/>
<gene>
    <name evidence="2" type="ORF">R3P38DRAFT_3092814</name>
</gene>
<feature type="chain" id="PRO_5044012905" evidence="1">
    <location>
        <begin position="25"/>
        <end position="102"/>
    </location>
</feature>
<evidence type="ECO:0000256" key="1">
    <source>
        <dbReference type="SAM" id="SignalP"/>
    </source>
</evidence>
<keyword evidence="1" id="KW-0732">Signal</keyword>
<keyword evidence="3" id="KW-1185">Reference proteome</keyword>
<sequence length="102" mass="11682">MQPWGFNPMAVYLFLSLHCFEANCELWLVPALQRLRYPKITGLDPVKVYQMIMQLPIFCGDEQAWQEFAAQSTDMRLSTVPSTIERFLVSHTQTSPCNPISG</sequence>
<accession>A0AAV9ZRN8</accession>